<reference evidence="2 3" key="1">
    <citation type="journal article" date="2022" name="Nat. Plants">
        <title>Genomes of leafy and leafless Platanthera orchids illuminate the evolution of mycoheterotrophy.</title>
        <authorList>
            <person name="Li M.H."/>
            <person name="Liu K.W."/>
            <person name="Li Z."/>
            <person name="Lu H.C."/>
            <person name="Ye Q.L."/>
            <person name="Zhang D."/>
            <person name="Wang J.Y."/>
            <person name="Li Y.F."/>
            <person name="Zhong Z.M."/>
            <person name="Liu X."/>
            <person name="Yu X."/>
            <person name="Liu D.K."/>
            <person name="Tu X.D."/>
            <person name="Liu B."/>
            <person name="Hao Y."/>
            <person name="Liao X.Y."/>
            <person name="Jiang Y.T."/>
            <person name="Sun W.H."/>
            <person name="Chen J."/>
            <person name="Chen Y.Q."/>
            <person name="Ai Y."/>
            <person name="Zhai J.W."/>
            <person name="Wu S.S."/>
            <person name="Zhou Z."/>
            <person name="Hsiao Y.Y."/>
            <person name="Wu W.L."/>
            <person name="Chen Y.Y."/>
            <person name="Lin Y.F."/>
            <person name="Hsu J.L."/>
            <person name="Li C.Y."/>
            <person name="Wang Z.W."/>
            <person name="Zhao X."/>
            <person name="Zhong W.Y."/>
            <person name="Ma X.K."/>
            <person name="Ma L."/>
            <person name="Huang J."/>
            <person name="Chen G.Z."/>
            <person name="Huang M.Z."/>
            <person name="Huang L."/>
            <person name="Peng D.H."/>
            <person name="Luo Y.B."/>
            <person name="Zou S.Q."/>
            <person name="Chen S.P."/>
            <person name="Lan S."/>
            <person name="Tsai W.C."/>
            <person name="Van de Peer Y."/>
            <person name="Liu Z.J."/>
        </authorList>
    </citation>
    <scope>NUCLEOTIDE SEQUENCE [LARGE SCALE GENOMIC DNA]</scope>
    <source>
        <strain evidence="2">Lor288</strain>
    </source>
</reference>
<feature type="domain" description="Protein DA1-like" evidence="1">
    <location>
        <begin position="117"/>
        <end position="235"/>
    </location>
</feature>
<dbReference type="InterPro" id="IPR045218">
    <property type="entry name" value="DA1-like"/>
</dbReference>
<dbReference type="PANTHER" id="PTHR24209:SF25">
    <property type="entry name" value="PROTEIN DA1-RELATED 1"/>
    <property type="match status" value="1"/>
</dbReference>
<dbReference type="InterPro" id="IPR022087">
    <property type="entry name" value="DA1-like_dom"/>
</dbReference>
<dbReference type="PANTHER" id="PTHR24209">
    <property type="entry name" value="PROTEIN DA1-RELATED 2"/>
    <property type="match status" value="1"/>
</dbReference>
<dbReference type="Proteomes" id="UP001412067">
    <property type="component" value="Unassembled WGS sequence"/>
</dbReference>
<comment type="caution">
    <text evidence="2">The sequence shown here is derived from an EMBL/GenBank/DDBJ whole genome shotgun (WGS) entry which is preliminary data.</text>
</comment>
<accession>A0ABR2MWS6</accession>
<dbReference type="Pfam" id="PF12315">
    <property type="entry name" value="DA1-like"/>
    <property type="match status" value="1"/>
</dbReference>
<evidence type="ECO:0000313" key="2">
    <source>
        <dbReference type="EMBL" id="KAK8968657.1"/>
    </source>
</evidence>
<sequence length="241" mass="27703">MFFVCTDYICYSICAGCDNEIGHGEFLNLKDGIYPWYFRCYACDQPIIGFDVRMPKDTSYIRMDDRVMLCLECLESSIKDTVECQPLYQEIQKFYKGLNMKFDQEIQLLLVERAVIRVQTGSFLAHEIMHAWLRINGYGKLDPHVEEGICDVMSYMWLDSEIMSISGSNVASSSSSTSSTIYINNQSSQFQRKLAQICKYKMENRKVPIYGKGFNAGYAAVLKYGLKNVLNHIKMKGSFPF</sequence>
<keyword evidence="3" id="KW-1185">Reference proteome</keyword>
<name>A0ABR2MWS6_9ASPA</name>
<evidence type="ECO:0000259" key="1">
    <source>
        <dbReference type="Pfam" id="PF12315"/>
    </source>
</evidence>
<evidence type="ECO:0000313" key="3">
    <source>
        <dbReference type="Proteomes" id="UP001412067"/>
    </source>
</evidence>
<gene>
    <name evidence="2" type="primary">DAR1</name>
    <name evidence="2" type="ORF">KSP40_PGU001059</name>
</gene>
<protein>
    <submittedName>
        <fullName evidence="2">Protein DA1-related 1</fullName>
    </submittedName>
</protein>
<organism evidence="2 3">
    <name type="scientific">Platanthera guangdongensis</name>
    <dbReference type="NCBI Taxonomy" id="2320717"/>
    <lineage>
        <taxon>Eukaryota</taxon>
        <taxon>Viridiplantae</taxon>
        <taxon>Streptophyta</taxon>
        <taxon>Embryophyta</taxon>
        <taxon>Tracheophyta</taxon>
        <taxon>Spermatophyta</taxon>
        <taxon>Magnoliopsida</taxon>
        <taxon>Liliopsida</taxon>
        <taxon>Asparagales</taxon>
        <taxon>Orchidaceae</taxon>
        <taxon>Orchidoideae</taxon>
        <taxon>Orchideae</taxon>
        <taxon>Orchidinae</taxon>
        <taxon>Platanthera</taxon>
    </lineage>
</organism>
<dbReference type="EMBL" id="JBBWWR010000004">
    <property type="protein sequence ID" value="KAK8968657.1"/>
    <property type="molecule type" value="Genomic_DNA"/>
</dbReference>
<proteinExistence type="predicted"/>